<feature type="transmembrane region" description="Helical" evidence="1">
    <location>
        <begin position="12"/>
        <end position="34"/>
    </location>
</feature>
<organism evidence="2 3">
    <name type="scientific">Mucisphaera calidilacus</name>
    <dbReference type="NCBI Taxonomy" id="2527982"/>
    <lineage>
        <taxon>Bacteria</taxon>
        <taxon>Pseudomonadati</taxon>
        <taxon>Planctomycetota</taxon>
        <taxon>Phycisphaerae</taxon>
        <taxon>Phycisphaerales</taxon>
        <taxon>Phycisphaeraceae</taxon>
        <taxon>Mucisphaera</taxon>
    </lineage>
</organism>
<evidence type="ECO:0000256" key="1">
    <source>
        <dbReference type="SAM" id="Phobius"/>
    </source>
</evidence>
<keyword evidence="1" id="KW-0812">Transmembrane</keyword>
<name>A0A518BV60_9BACT</name>
<proteinExistence type="predicted"/>
<keyword evidence="1" id="KW-0472">Membrane</keyword>
<protein>
    <submittedName>
        <fullName evidence="2">Uncharacterized protein</fullName>
    </submittedName>
</protein>
<keyword evidence="1" id="KW-1133">Transmembrane helix</keyword>
<dbReference type="EMBL" id="CP036280">
    <property type="protein sequence ID" value="QDU70872.1"/>
    <property type="molecule type" value="Genomic_DNA"/>
</dbReference>
<accession>A0A518BV60</accession>
<dbReference type="RefSeq" id="WP_145445012.1">
    <property type="nucleotide sequence ID" value="NZ_CP036280.1"/>
</dbReference>
<reference evidence="2 3" key="1">
    <citation type="submission" date="2019-02" db="EMBL/GenBank/DDBJ databases">
        <title>Deep-cultivation of Planctomycetes and their phenomic and genomic characterization uncovers novel biology.</title>
        <authorList>
            <person name="Wiegand S."/>
            <person name="Jogler M."/>
            <person name="Boedeker C."/>
            <person name="Pinto D."/>
            <person name="Vollmers J."/>
            <person name="Rivas-Marin E."/>
            <person name="Kohn T."/>
            <person name="Peeters S.H."/>
            <person name="Heuer A."/>
            <person name="Rast P."/>
            <person name="Oberbeckmann S."/>
            <person name="Bunk B."/>
            <person name="Jeske O."/>
            <person name="Meyerdierks A."/>
            <person name="Storesund J.E."/>
            <person name="Kallscheuer N."/>
            <person name="Luecker S."/>
            <person name="Lage O.M."/>
            <person name="Pohl T."/>
            <person name="Merkel B.J."/>
            <person name="Hornburger P."/>
            <person name="Mueller R.-W."/>
            <person name="Bruemmer F."/>
            <person name="Labrenz M."/>
            <person name="Spormann A.M."/>
            <person name="Op den Camp H."/>
            <person name="Overmann J."/>
            <person name="Amann R."/>
            <person name="Jetten M.S.M."/>
            <person name="Mascher T."/>
            <person name="Medema M.H."/>
            <person name="Devos D.P."/>
            <person name="Kaster A.-K."/>
            <person name="Ovreas L."/>
            <person name="Rohde M."/>
            <person name="Galperin M.Y."/>
            <person name="Jogler C."/>
        </authorList>
    </citation>
    <scope>NUCLEOTIDE SEQUENCE [LARGE SCALE GENOMIC DNA]</scope>
    <source>
        <strain evidence="2 3">Pan265</strain>
    </source>
</reference>
<evidence type="ECO:0000313" key="3">
    <source>
        <dbReference type="Proteomes" id="UP000320386"/>
    </source>
</evidence>
<gene>
    <name evidence="2" type="ORF">Pan265_07130</name>
</gene>
<sequence length="133" mass="14646">MKKLFSLKTGRWWKLPFLTLVLLLSAYTLVRVWIQISINAEIQHVRTQGLPITLAELETSFPSPQTDNAADDVIAACRLMHSDPDQRFEATGFWRLGASARAARAIDFVQKNPSGCSLGGQTGNVSLGEISCL</sequence>
<evidence type="ECO:0000313" key="2">
    <source>
        <dbReference type="EMBL" id="QDU70872.1"/>
    </source>
</evidence>
<dbReference type="KEGG" id="mcad:Pan265_07130"/>
<keyword evidence="3" id="KW-1185">Reference proteome</keyword>
<dbReference type="Proteomes" id="UP000320386">
    <property type="component" value="Chromosome"/>
</dbReference>
<dbReference type="AlphaFoldDB" id="A0A518BV60"/>